<name>A0A552DRT4_MICAE</name>
<reference evidence="2 3" key="1">
    <citation type="submission" date="2019-01" db="EMBL/GenBank/DDBJ databases">
        <title>Coherence of Microcystis species and biogeography revealed through population genomics.</title>
        <authorList>
            <person name="Perez-Carrascal O.M."/>
            <person name="Terrat Y."/>
            <person name="Giani A."/>
            <person name="Fortin N."/>
            <person name="Tromas N."/>
            <person name="Shapiro B.J."/>
        </authorList>
    </citation>
    <scope>NUCLEOTIDE SEQUENCE [LARGE SCALE GENOMIC DNA]</scope>
    <source>
        <strain evidence="2">Ma_QC_B_20070730_S2</strain>
    </source>
</reference>
<keyword evidence="1" id="KW-0472">Membrane</keyword>
<proteinExistence type="predicted"/>
<accession>A0A552DRT4</accession>
<keyword evidence="1" id="KW-0812">Transmembrane</keyword>
<sequence length="230" mass="26437">MTAEQNISTGKITALIGVVSSVITIVLTVFNTYTKWQIDAADQRLKERGQELEAIFKQRTADIEALKERTSRYTFVKTLFQDLESNDSKKQTLTINLIRLTLTEGESERLFRGFTNSPDQKLQKVGNEGIAVIQKEKSSAQVAAEKEREGFLYLREKKFDDALKAFEAAEKSFPTYHNVYEISNLLRKERGNFSNPEARKRILKRIIDEYSWGMPDDIKDQLRKISDSNT</sequence>
<dbReference type="Proteomes" id="UP000320551">
    <property type="component" value="Unassembled WGS sequence"/>
</dbReference>
<gene>
    <name evidence="2" type="ORF">EWV80_10630</name>
</gene>
<evidence type="ECO:0000256" key="1">
    <source>
        <dbReference type="SAM" id="Phobius"/>
    </source>
</evidence>
<evidence type="ECO:0000313" key="2">
    <source>
        <dbReference type="EMBL" id="TRU24869.1"/>
    </source>
</evidence>
<dbReference type="AlphaFoldDB" id="A0A552DRT4"/>
<evidence type="ECO:0000313" key="3">
    <source>
        <dbReference type="Proteomes" id="UP000320551"/>
    </source>
</evidence>
<comment type="caution">
    <text evidence="2">The sequence shown here is derived from an EMBL/GenBank/DDBJ whole genome shotgun (WGS) entry which is preliminary data.</text>
</comment>
<keyword evidence="1" id="KW-1133">Transmembrane helix</keyword>
<organism evidence="2 3">
    <name type="scientific">Microcystis aeruginosa Ma_QC_B_20070730_S2</name>
    <dbReference type="NCBI Taxonomy" id="2486256"/>
    <lineage>
        <taxon>Bacteria</taxon>
        <taxon>Bacillati</taxon>
        <taxon>Cyanobacteriota</taxon>
        <taxon>Cyanophyceae</taxon>
        <taxon>Oscillatoriophycideae</taxon>
        <taxon>Chroococcales</taxon>
        <taxon>Microcystaceae</taxon>
        <taxon>Microcystis</taxon>
    </lineage>
</organism>
<protein>
    <submittedName>
        <fullName evidence="2">Uncharacterized protein</fullName>
    </submittedName>
</protein>
<feature type="transmembrane region" description="Helical" evidence="1">
    <location>
        <begin position="12"/>
        <end position="33"/>
    </location>
</feature>
<dbReference type="EMBL" id="SFBK01000139">
    <property type="protein sequence ID" value="TRU24869.1"/>
    <property type="molecule type" value="Genomic_DNA"/>
</dbReference>